<keyword evidence="1" id="KW-0812">Transmembrane</keyword>
<dbReference type="OrthoDB" id="5185521at2"/>
<keyword evidence="1" id="KW-0472">Membrane</keyword>
<evidence type="ECO:0000313" key="3">
    <source>
        <dbReference type="Proteomes" id="UP000441399"/>
    </source>
</evidence>
<keyword evidence="1" id="KW-1133">Transmembrane helix</keyword>
<accession>A0A5S9NAH7</accession>
<evidence type="ECO:0008006" key="4">
    <source>
        <dbReference type="Google" id="ProtNLM"/>
    </source>
</evidence>
<proteinExistence type="predicted"/>
<gene>
    <name evidence="2" type="ORF">OPDIPICF_00781</name>
</gene>
<evidence type="ECO:0000313" key="2">
    <source>
        <dbReference type="EMBL" id="CAA0085159.1"/>
    </source>
</evidence>
<feature type="transmembrane region" description="Helical" evidence="1">
    <location>
        <begin position="43"/>
        <end position="59"/>
    </location>
</feature>
<name>A0A5S9NAH7_9GAMM</name>
<keyword evidence="3" id="KW-1185">Reference proteome</keyword>
<sequence>MTASLMVVIVLSIAVLAWTDKQQLRANRQRPGKADQWLQSLKPAWWGLIALVLVADVLMNNYTGLVLHLAGLSIAGFGAVLMRRSLRQ</sequence>
<protein>
    <recommendedName>
        <fullName evidence="4">DUF3325 domain-containing protein</fullName>
    </recommendedName>
</protein>
<organism evidence="2 3">
    <name type="scientific">BD1-7 clade bacterium</name>
    <dbReference type="NCBI Taxonomy" id="2029982"/>
    <lineage>
        <taxon>Bacteria</taxon>
        <taxon>Pseudomonadati</taxon>
        <taxon>Pseudomonadota</taxon>
        <taxon>Gammaproteobacteria</taxon>
        <taxon>Cellvibrionales</taxon>
        <taxon>Spongiibacteraceae</taxon>
        <taxon>BD1-7 clade</taxon>
    </lineage>
</organism>
<dbReference type="EMBL" id="CACSIO010000001">
    <property type="protein sequence ID" value="CAA0085159.1"/>
    <property type="molecule type" value="Genomic_DNA"/>
</dbReference>
<feature type="transmembrane region" description="Helical" evidence="1">
    <location>
        <begin position="66"/>
        <end position="86"/>
    </location>
</feature>
<dbReference type="AlphaFoldDB" id="A0A5S9NAH7"/>
<reference evidence="2 3" key="1">
    <citation type="submission" date="2019-11" db="EMBL/GenBank/DDBJ databases">
        <authorList>
            <person name="Holert J."/>
        </authorList>
    </citation>
    <scope>NUCLEOTIDE SEQUENCE [LARGE SCALE GENOMIC DNA]</scope>
    <source>
        <strain evidence="2">SB11_3</strain>
    </source>
</reference>
<dbReference type="Proteomes" id="UP000441399">
    <property type="component" value="Unassembled WGS sequence"/>
</dbReference>
<evidence type="ECO:0000256" key="1">
    <source>
        <dbReference type="SAM" id="Phobius"/>
    </source>
</evidence>